<dbReference type="PANTHER" id="PTHR47544:SF2">
    <property type="entry name" value="RHO GUANINE NUCLEOTIDE EXCHANGE FACTOR 4"/>
    <property type="match status" value="1"/>
</dbReference>
<dbReference type="GeneTree" id="ENSGT00940000160622"/>
<feature type="domain" description="DH" evidence="9">
    <location>
        <begin position="189"/>
        <end position="298"/>
    </location>
</feature>
<dbReference type="GO" id="GO:0005085">
    <property type="term" value="F:guanyl-nucleotide exchange factor activity"/>
    <property type="evidence" value="ECO:0007669"/>
    <property type="project" value="UniProtKB-KW"/>
</dbReference>
<proteinExistence type="predicted"/>
<reference evidence="10" key="2">
    <citation type="submission" date="2025-09" db="UniProtKB">
        <authorList>
            <consortium name="Ensembl"/>
        </authorList>
    </citation>
    <scope>IDENTIFICATION</scope>
</reference>
<keyword evidence="2 5" id="KW-0728">SH3 domain</keyword>
<reference evidence="10" key="1">
    <citation type="submission" date="2025-08" db="UniProtKB">
        <authorList>
            <consortium name="Ensembl"/>
        </authorList>
    </citation>
    <scope>IDENTIFICATION</scope>
</reference>
<dbReference type="GO" id="GO:0005737">
    <property type="term" value="C:cytoplasm"/>
    <property type="evidence" value="ECO:0007669"/>
    <property type="project" value="UniProtKB-SubCell"/>
</dbReference>
<dbReference type="PROSITE" id="PS50002">
    <property type="entry name" value="SH3"/>
    <property type="match status" value="1"/>
</dbReference>
<dbReference type="Gene3D" id="2.30.30.40">
    <property type="entry name" value="SH3 Domains"/>
    <property type="match status" value="1"/>
</dbReference>
<dbReference type="CDD" id="cd11973">
    <property type="entry name" value="SH3_ASEF"/>
    <property type="match status" value="1"/>
</dbReference>
<feature type="region of interest" description="Disordered" evidence="6">
    <location>
        <begin position="145"/>
        <end position="166"/>
    </location>
</feature>
<dbReference type="InterPro" id="IPR036028">
    <property type="entry name" value="SH3-like_dom_sf"/>
</dbReference>
<dbReference type="CDD" id="cd00160">
    <property type="entry name" value="RhoGEF"/>
    <property type="match status" value="1"/>
</dbReference>
<dbReference type="Pfam" id="PF00621">
    <property type="entry name" value="RhoGEF"/>
    <property type="match status" value="1"/>
</dbReference>
<evidence type="ECO:0000256" key="4">
    <source>
        <dbReference type="ARBA" id="ARBA00022658"/>
    </source>
</evidence>
<dbReference type="InterPro" id="IPR001452">
    <property type="entry name" value="SH3_domain"/>
</dbReference>
<evidence type="ECO:0000256" key="5">
    <source>
        <dbReference type="PROSITE-ProRule" id="PRU00192"/>
    </source>
</evidence>
<feature type="domain" description="PH" evidence="8">
    <location>
        <begin position="329"/>
        <end position="436"/>
    </location>
</feature>
<dbReference type="PROSITE" id="PS50010">
    <property type="entry name" value="DH_2"/>
    <property type="match status" value="1"/>
</dbReference>
<feature type="domain" description="SH3" evidence="7">
    <location>
        <begin position="78"/>
        <end position="137"/>
    </location>
</feature>
<sequence length="522" mass="60434">MPKGSGTPLQPTSPGGARCEGLPAPGVIIDGSLDKTVLADDVGSEEDLYEDFRSSNHRYGHPGGGGEQLAINELISDGSVVYAEALWDHVTMDDQELGFKAGDVIEVMDATNKEWWWGRILDSEGWFPASFVRLRVNQDEPMDDYPLKVEDGKEEDASSTARRYGVGQTTKDQMRTNVINEIISTERDYIKHLKDICEQTEFQIYSEYCNNHPNACMELSRLTKASKYVYFFEACRLLQKMIDISLDGFLLTPVQKICKYPLQLAELLKYTNPQHRDFKDVEAALNAMKNVARLINERKRRLENIDKIAQWQSSIEDWEGEDVLVKSSELIYSGELTKISQPQAKSQQRMFFLFDHQLVCCKKDLLRRDILYYKSRINMDNMEIVDVEDGKDKDFNINVKNAFKLHCRDTEEVHLFCAKKPEQKQRWLKAFENERKQVQLDQETCFSITEVQKKQAMLNANKQHQSGKPKTITRPYYDFLMRQKHPTLPANLPQQQVFMLAEPKRKPSNFWQNISRLTPFRK</sequence>
<feature type="region of interest" description="Disordered" evidence="6">
    <location>
        <begin position="1"/>
        <end position="21"/>
    </location>
</feature>
<name>A0A8D0GMI5_SPHPU</name>
<evidence type="ECO:0000256" key="2">
    <source>
        <dbReference type="ARBA" id="ARBA00022443"/>
    </source>
</evidence>
<dbReference type="FunFam" id="2.30.29.30:FF:000015">
    <property type="entry name" value="Rho guanine nucleotide exchange factor 9"/>
    <property type="match status" value="1"/>
</dbReference>
<accession>A0A8D0GMI5</accession>
<dbReference type="Gene3D" id="2.30.29.30">
    <property type="entry name" value="Pleckstrin-homology domain (PH domain)/Phosphotyrosine-binding domain (PTB)"/>
    <property type="match status" value="1"/>
</dbReference>
<dbReference type="InterPro" id="IPR011993">
    <property type="entry name" value="PH-like_dom_sf"/>
</dbReference>
<evidence type="ECO:0000259" key="8">
    <source>
        <dbReference type="PROSITE" id="PS50003"/>
    </source>
</evidence>
<dbReference type="InterPro" id="IPR035899">
    <property type="entry name" value="DBL_dom_sf"/>
</dbReference>
<dbReference type="AlphaFoldDB" id="A0A8D0GMI5"/>
<dbReference type="Ensembl" id="ENSSPUT00000007959.1">
    <property type="protein sequence ID" value="ENSSPUP00000007470.1"/>
    <property type="gene ID" value="ENSSPUG00000005707.1"/>
</dbReference>
<evidence type="ECO:0000259" key="7">
    <source>
        <dbReference type="PROSITE" id="PS50002"/>
    </source>
</evidence>
<dbReference type="Pfam" id="PF22697">
    <property type="entry name" value="SOS1_NGEF_PH"/>
    <property type="match status" value="1"/>
</dbReference>
<dbReference type="InterPro" id="IPR001331">
    <property type="entry name" value="GDS_CDC24_CS"/>
</dbReference>
<dbReference type="InterPro" id="IPR000219">
    <property type="entry name" value="DH_dom"/>
</dbReference>
<evidence type="ECO:0000256" key="1">
    <source>
        <dbReference type="ARBA" id="ARBA00004496"/>
    </source>
</evidence>
<dbReference type="CDD" id="cd01224">
    <property type="entry name" value="PH_Collybistin_ASEF"/>
    <property type="match status" value="1"/>
</dbReference>
<dbReference type="Pfam" id="PF00018">
    <property type="entry name" value="SH3_1"/>
    <property type="match status" value="1"/>
</dbReference>
<keyword evidence="3" id="KW-0963">Cytoplasm</keyword>
<dbReference type="SUPFAM" id="SSF48065">
    <property type="entry name" value="DBL homology domain (DH-domain)"/>
    <property type="match status" value="1"/>
</dbReference>
<dbReference type="Gene3D" id="1.20.900.10">
    <property type="entry name" value="Dbl homology (DH) domain"/>
    <property type="match status" value="2"/>
</dbReference>
<dbReference type="SMART" id="SM00326">
    <property type="entry name" value="SH3"/>
    <property type="match status" value="1"/>
</dbReference>
<dbReference type="Proteomes" id="UP000694392">
    <property type="component" value="Unplaced"/>
</dbReference>
<keyword evidence="11" id="KW-1185">Reference proteome</keyword>
<dbReference type="PANTHER" id="PTHR47544">
    <property type="entry name" value="RHO GUANINE NUCLEOTIDE EXCHANGE FACTOR 4"/>
    <property type="match status" value="1"/>
</dbReference>
<dbReference type="SMART" id="SM00233">
    <property type="entry name" value="PH"/>
    <property type="match status" value="1"/>
</dbReference>
<dbReference type="PROSITE" id="PS50003">
    <property type="entry name" value="PH_DOMAIN"/>
    <property type="match status" value="1"/>
</dbReference>
<dbReference type="SUPFAM" id="SSF50044">
    <property type="entry name" value="SH3-domain"/>
    <property type="match status" value="1"/>
</dbReference>
<evidence type="ECO:0000313" key="10">
    <source>
        <dbReference type="Ensembl" id="ENSSPUP00000007470.1"/>
    </source>
</evidence>
<organism evidence="10 11">
    <name type="scientific">Sphenodon punctatus</name>
    <name type="common">Tuatara</name>
    <name type="synonym">Hatteria punctata</name>
    <dbReference type="NCBI Taxonomy" id="8508"/>
    <lineage>
        <taxon>Eukaryota</taxon>
        <taxon>Metazoa</taxon>
        <taxon>Chordata</taxon>
        <taxon>Craniata</taxon>
        <taxon>Vertebrata</taxon>
        <taxon>Euteleostomi</taxon>
        <taxon>Lepidosauria</taxon>
        <taxon>Sphenodontia</taxon>
        <taxon>Sphenodontidae</taxon>
        <taxon>Sphenodon</taxon>
    </lineage>
</organism>
<dbReference type="SMART" id="SM00325">
    <property type="entry name" value="RhoGEF"/>
    <property type="match status" value="1"/>
</dbReference>
<evidence type="ECO:0000256" key="3">
    <source>
        <dbReference type="ARBA" id="ARBA00022490"/>
    </source>
</evidence>
<dbReference type="SUPFAM" id="SSF50729">
    <property type="entry name" value="PH domain-like"/>
    <property type="match status" value="1"/>
</dbReference>
<evidence type="ECO:0008006" key="12">
    <source>
        <dbReference type="Google" id="ProtNLM"/>
    </source>
</evidence>
<evidence type="ECO:0000313" key="11">
    <source>
        <dbReference type="Proteomes" id="UP000694392"/>
    </source>
</evidence>
<evidence type="ECO:0000259" key="9">
    <source>
        <dbReference type="PROSITE" id="PS50010"/>
    </source>
</evidence>
<dbReference type="GO" id="GO:0035556">
    <property type="term" value="P:intracellular signal transduction"/>
    <property type="evidence" value="ECO:0007669"/>
    <property type="project" value="InterPro"/>
</dbReference>
<dbReference type="InterPro" id="IPR055251">
    <property type="entry name" value="SOS1_NGEF_PH"/>
</dbReference>
<protein>
    <recommendedName>
        <fullName evidence="12">Rho guanine nucleotide exchange factor 4</fullName>
    </recommendedName>
</protein>
<keyword evidence="4" id="KW-0344">Guanine-nucleotide releasing factor</keyword>
<dbReference type="PROSITE" id="PS00741">
    <property type="entry name" value="DH_1"/>
    <property type="match status" value="1"/>
</dbReference>
<comment type="subcellular location">
    <subcellularLocation>
        <location evidence="1">Cytoplasm</location>
    </subcellularLocation>
</comment>
<dbReference type="InterPro" id="IPR001849">
    <property type="entry name" value="PH_domain"/>
</dbReference>
<evidence type="ECO:0000256" key="6">
    <source>
        <dbReference type="SAM" id="MobiDB-lite"/>
    </source>
</evidence>